<evidence type="ECO:0000313" key="11">
    <source>
        <dbReference type="Proteomes" id="UP000249557"/>
    </source>
</evidence>
<dbReference type="InterPro" id="IPR015424">
    <property type="entry name" value="PyrdxlP-dep_Trfase"/>
</dbReference>
<dbReference type="PANTHER" id="PTHR11601:SF34">
    <property type="entry name" value="CYSTEINE DESULFURASE"/>
    <property type="match status" value="1"/>
</dbReference>
<comment type="similarity">
    <text evidence="2">Belongs to the class-V pyridoxal-phosphate-dependent aminotransferase family. NifS/IscS subfamily.</text>
</comment>
<protein>
    <submittedName>
        <fullName evidence="10">Cysteine desulfurase</fullName>
    </submittedName>
</protein>
<name>A0A2W4ZZT0_9BACT</name>
<dbReference type="Gene3D" id="1.10.260.50">
    <property type="match status" value="1"/>
</dbReference>
<keyword evidence="7" id="KW-0411">Iron-sulfur</keyword>
<dbReference type="InterPro" id="IPR016454">
    <property type="entry name" value="Cysteine_dSase"/>
</dbReference>
<dbReference type="PIRSF" id="PIRSF005572">
    <property type="entry name" value="NifS"/>
    <property type="match status" value="1"/>
</dbReference>
<evidence type="ECO:0000256" key="1">
    <source>
        <dbReference type="ARBA" id="ARBA00001933"/>
    </source>
</evidence>
<dbReference type="Proteomes" id="UP000249557">
    <property type="component" value="Unassembled WGS sequence"/>
</dbReference>
<evidence type="ECO:0000256" key="2">
    <source>
        <dbReference type="ARBA" id="ARBA00006490"/>
    </source>
</evidence>
<evidence type="ECO:0000259" key="9">
    <source>
        <dbReference type="Pfam" id="PF00266"/>
    </source>
</evidence>
<gene>
    <name evidence="10" type="ORF">DI626_06075</name>
</gene>
<feature type="domain" description="Aminotransferase class V" evidence="9">
    <location>
        <begin position="4"/>
        <end position="351"/>
    </location>
</feature>
<keyword evidence="3" id="KW-0808">Transferase</keyword>
<keyword evidence="4" id="KW-0479">Metal-binding</keyword>
<comment type="cofactor">
    <cofactor evidence="1">
        <name>pyridoxal 5'-phosphate</name>
        <dbReference type="ChEBI" id="CHEBI:597326"/>
    </cofactor>
</comment>
<evidence type="ECO:0000256" key="4">
    <source>
        <dbReference type="ARBA" id="ARBA00022723"/>
    </source>
</evidence>
<evidence type="ECO:0000256" key="8">
    <source>
        <dbReference type="ARBA" id="ARBA00050776"/>
    </source>
</evidence>
<dbReference type="GO" id="GO:0046872">
    <property type="term" value="F:metal ion binding"/>
    <property type="evidence" value="ECO:0007669"/>
    <property type="project" value="UniProtKB-KW"/>
</dbReference>
<proteinExistence type="inferred from homology"/>
<evidence type="ECO:0000256" key="3">
    <source>
        <dbReference type="ARBA" id="ARBA00022679"/>
    </source>
</evidence>
<dbReference type="Gene3D" id="3.40.640.10">
    <property type="entry name" value="Type I PLP-dependent aspartate aminotransferase-like (Major domain)"/>
    <property type="match status" value="1"/>
</dbReference>
<keyword evidence="5" id="KW-0663">Pyridoxal phosphate</keyword>
<dbReference type="GO" id="GO:0051536">
    <property type="term" value="F:iron-sulfur cluster binding"/>
    <property type="evidence" value="ECO:0007669"/>
    <property type="project" value="UniProtKB-KW"/>
</dbReference>
<evidence type="ECO:0000256" key="6">
    <source>
        <dbReference type="ARBA" id="ARBA00023004"/>
    </source>
</evidence>
<dbReference type="InterPro" id="IPR015422">
    <property type="entry name" value="PyrdxlP-dep_Trfase_small"/>
</dbReference>
<dbReference type="Pfam" id="PF00266">
    <property type="entry name" value="Aminotran_5"/>
    <property type="match status" value="1"/>
</dbReference>
<dbReference type="AlphaFoldDB" id="A0A2W4ZZT0"/>
<comment type="caution">
    <text evidence="10">The sequence shown here is derived from an EMBL/GenBank/DDBJ whole genome shotgun (WGS) entry which is preliminary data.</text>
</comment>
<evidence type="ECO:0000256" key="7">
    <source>
        <dbReference type="ARBA" id="ARBA00023014"/>
    </source>
</evidence>
<organism evidence="10 11">
    <name type="scientific">Micavibrio aeruginosavorus</name>
    <dbReference type="NCBI Taxonomy" id="349221"/>
    <lineage>
        <taxon>Bacteria</taxon>
        <taxon>Pseudomonadati</taxon>
        <taxon>Bdellovibrionota</taxon>
        <taxon>Bdellovibrionia</taxon>
        <taxon>Bdellovibrionales</taxon>
        <taxon>Pseudobdellovibrionaceae</taxon>
        <taxon>Micavibrio</taxon>
    </lineage>
</organism>
<dbReference type="EMBL" id="QFNK01000105">
    <property type="protein sequence ID" value="PZO86607.1"/>
    <property type="molecule type" value="Genomic_DNA"/>
</dbReference>
<reference evidence="10 11" key="1">
    <citation type="submission" date="2017-08" db="EMBL/GenBank/DDBJ databases">
        <title>Infants hospitalized years apart are colonized by the same room-sourced microbial strains.</title>
        <authorList>
            <person name="Brooks B."/>
            <person name="Olm M.R."/>
            <person name="Firek B.A."/>
            <person name="Baker R."/>
            <person name="Thomas B.C."/>
            <person name="Morowitz M.J."/>
            <person name="Banfield J.F."/>
        </authorList>
    </citation>
    <scope>NUCLEOTIDE SEQUENCE [LARGE SCALE GENOMIC DNA]</scope>
    <source>
        <strain evidence="10">S2_018_000_R2_104</strain>
    </source>
</reference>
<accession>A0A2W4ZZT0</accession>
<dbReference type="SUPFAM" id="SSF53383">
    <property type="entry name" value="PLP-dependent transferases"/>
    <property type="match status" value="1"/>
</dbReference>
<keyword evidence="6" id="KW-0408">Iron</keyword>
<sequence length="367" mass="38561">MRRIYLDYNATCPIRPAAIDAAAAVMREVGNASSIHGHGRAARKHVEDARTQVANLAGVRPAQVIFNSGATEGNNTILSGYRDQMVFVSAIEHPSVLESAPHAKQIPVTKDGIIDLAALEKMLAEHTPALVSVQYVNSETGVIQPVAEAAALVKSCGAKLHCDAVQAAGRIALDFAATGADYMTLSGHKFGAPQGAGAVIFREGLQMPKYMHGGGQEKRQRAGTENVAAIAGFGVAADLAAQELPAYRELCLSFRRVLEEGLRACASDIVIIGEHADRVTNTTDVILPGVSAETQMMAMDLEGIAASSGSACSSGTFKPSHVLAAMGYGEDAARSALRFSTGWATTIADIEDTVAAYGRMVARVRKN</sequence>
<dbReference type="PANTHER" id="PTHR11601">
    <property type="entry name" value="CYSTEINE DESULFURYLASE FAMILY MEMBER"/>
    <property type="match status" value="1"/>
</dbReference>
<comment type="catalytic activity">
    <reaction evidence="8">
        <text>(sulfur carrier)-H + L-cysteine = (sulfur carrier)-SH + L-alanine</text>
        <dbReference type="Rhea" id="RHEA:43892"/>
        <dbReference type="Rhea" id="RHEA-COMP:14737"/>
        <dbReference type="Rhea" id="RHEA-COMP:14739"/>
        <dbReference type="ChEBI" id="CHEBI:29917"/>
        <dbReference type="ChEBI" id="CHEBI:35235"/>
        <dbReference type="ChEBI" id="CHEBI:57972"/>
        <dbReference type="ChEBI" id="CHEBI:64428"/>
        <dbReference type="EC" id="2.8.1.7"/>
    </reaction>
</comment>
<evidence type="ECO:0000313" key="10">
    <source>
        <dbReference type="EMBL" id="PZO86607.1"/>
    </source>
</evidence>
<dbReference type="InterPro" id="IPR000192">
    <property type="entry name" value="Aminotrans_V_dom"/>
</dbReference>
<dbReference type="InterPro" id="IPR015421">
    <property type="entry name" value="PyrdxlP-dep_Trfase_major"/>
</dbReference>
<dbReference type="Gene3D" id="3.90.1150.10">
    <property type="entry name" value="Aspartate Aminotransferase, domain 1"/>
    <property type="match status" value="1"/>
</dbReference>
<evidence type="ECO:0000256" key="5">
    <source>
        <dbReference type="ARBA" id="ARBA00022898"/>
    </source>
</evidence>
<dbReference type="GO" id="GO:0031071">
    <property type="term" value="F:cysteine desulfurase activity"/>
    <property type="evidence" value="ECO:0007669"/>
    <property type="project" value="UniProtKB-EC"/>
</dbReference>